<name>A0A8H8D7V4_AJECA</name>
<dbReference type="Proteomes" id="UP000670092">
    <property type="component" value="Unassembled WGS sequence"/>
</dbReference>
<dbReference type="AlphaFoldDB" id="A0A8H8D7V4"/>
<evidence type="ECO:0000313" key="2">
    <source>
        <dbReference type="Proteomes" id="UP000670092"/>
    </source>
</evidence>
<proteinExistence type="predicted"/>
<dbReference type="VEuPathDB" id="FungiDB:I7I52_03850"/>
<sequence length="71" mass="7975">MISPSMERTGTRRLGFIAPKPLGDRSVTWMVSTSKPSSRKRMCGAREQLPGIYQNLSLAMIDQGYILFLID</sequence>
<protein>
    <submittedName>
        <fullName evidence="1">Uncharacterized protein</fullName>
    </submittedName>
</protein>
<dbReference type="EMBL" id="JAEVHI010000001">
    <property type="protein sequence ID" value="KAG5305255.1"/>
    <property type="molecule type" value="Genomic_DNA"/>
</dbReference>
<comment type="caution">
    <text evidence="1">The sequence shown here is derived from an EMBL/GenBank/DDBJ whole genome shotgun (WGS) entry which is preliminary data.</text>
</comment>
<organism evidence="1 2">
    <name type="scientific">Ajellomyces capsulatus</name>
    <name type="common">Darling's disease fungus</name>
    <name type="synonym">Histoplasma capsulatum</name>
    <dbReference type="NCBI Taxonomy" id="5037"/>
    <lineage>
        <taxon>Eukaryota</taxon>
        <taxon>Fungi</taxon>
        <taxon>Dikarya</taxon>
        <taxon>Ascomycota</taxon>
        <taxon>Pezizomycotina</taxon>
        <taxon>Eurotiomycetes</taxon>
        <taxon>Eurotiomycetidae</taxon>
        <taxon>Onygenales</taxon>
        <taxon>Ajellomycetaceae</taxon>
        <taxon>Histoplasma</taxon>
    </lineage>
</organism>
<gene>
    <name evidence="1" type="ORF">I7I52_03850</name>
</gene>
<reference evidence="1 2" key="1">
    <citation type="submission" date="2021-01" db="EMBL/GenBank/DDBJ databases">
        <title>Chromosome-level genome assembly of a human fungal pathogen reveals clustering of transcriptionally co-regulated genes.</title>
        <authorList>
            <person name="Voorhies M."/>
            <person name="Cohen S."/>
            <person name="Shea T.P."/>
            <person name="Petrus S."/>
            <person name="Munoz J.F."/>
            <person name="Poplawski S."/>
            <person name="Goldman W.E."/>
            <person name="Michael T."/>
            <person name="Cuomo C.A."/>
            <person name="Sil A."/>
            <person name="Beyhan S."/>
        </authorList>
    </citation>
    <scope>NUCLEOTIDE SEQUENCE [LARGE SCALE GENOMIC DNA]</scope>
    <source>
        <strain evidence="1 2">G184AR</strain>
    </source>
</reference>
<accession>A0A8H8D7V4</accession>
<evidence type="ECO:0000313" key="1">
    <source>
        <dbReference type="EMBL" id="KAG5305255.1"/>
    </source>
</evidence>